<comment type="caution">
    <text evidence="3">The sequence shown here is derived from an EMBL/GenBank/DDBJ whole genome shotgun (WGS) entry which is preliminary data.</text>
</comment>
<accession>A0ABR5JXG0</accession>
<dbReference type="InterPro" id="IPR052529">
    <property type="entry name" value="Bact_Transport_Assoc"/>
</dbReference>
<protein>
    <submittedName>
        <fullName evidence="3">Membrane protein</fullName>
    </submittedName>
</protein>
<keyword evidence="4" id="KW-1185">Reference proteome</keyword>
<reference evidence="4" key="1">
    <citation type="submission" date="2015-07" db="EMBL/GenBank/DDBJ databases">
        <title>Fjat-14205 dsm 2895.</title>
        <authorList>
            <person name="Liu B."/>
            <person name="Wang J."/>
            <person name="Zhu Y."/>
            <person name="Liu G."/>
            <person name="Chen Q."/>
            <person name="Chen Z."/>
            <person name="Lan J."/>
            <person name="Che J."/>
            <person name="Ge C."/>
            <person name="Shi H."/>
            <person name="Pan Z."/>
            <person name="Liu X."/>
        </authorList>
    </citation>
    <scope>NUCLEOTIDE SEQUENCE [LARGE SCALE GENOMIC DNA]</scope>
    <source>
        <strain evidence="4">DSM 25560</strain>
    </source>
</reference>
<sequence>MNFKPTMLQERIVTLDILRGFSLFGILLVNMYAFYLPMPYIDLATWFTTPSDIVWQQNLDIYVQSSFYPLFAMLFGYGLAMQWQKAQSREVSFYGTGFRRLTVLFVFGLVHAVLIWWGDILMTYAFCGVFLLLLLRMKPIWLLLTGIIINGFMQILMLFVMGFINFNAVVEDTYIDIVAVEKAITAYGSGNWVDAFMQRLDDLTLQASVLMWILSLFTILPYMLIGAAASKWKIVERAKELKWLWVALAVIGLAVGIFVKSLPIMQTRTYLLDYLKVYVGGPILSVGYIALIVLLCLLPIVPKLLSPFAKMGRMSMTMYIMQSIIGTCLFYQFGLGWYGKVSVATGVLIAVGIIVVQMVIAEIWLSKFKQGPLELIWRKFTYKKMLSEK</sequence>
<keyword evidence="1" id="KW-0472">Membrane</keyword>
<feature type="transmembrane region" description="Helical" evidence="1">
    <location>
        <begin position="142"/>
        <end position="164"/>
    </location>
</feature>
<feature type="transmembrane region" description="Helical" evidence="1">
    <location>
        <begin position="319"/>
        <end position="338"/>
    </location>
</feature>
<feature type="transmembrane region" description="Helical" evidence="1">
    <location>
        <begin position="209"/>
        <end position="229"/>
    </location>
</feature>
<feature type="transmembrane region" description="Helical" evidence="1">
    <location>
        <begin position="61"/>
        <end position="79"/>
    </location>
</feature>
<dbReference type="PANTHER" id="PTHR30590">
    <property type="entry name" value="INNER MEMBRANE PROTEIN"/>
    <property type="match status" value="1"/>
</dbReference>
<evidence type="ECO:0000256" key="1">
    <source>
        <dbReference type="SAM" id="Phobius"/>
    </source>
</evidence>
<dbReference type="InterPro" id="IPR007349">
    <property type="entry name" value="DUF418"/>
</dbReference>
<feature type="transmembrane region" description="Helical" evidence="1">
    <location>
        <begin position="344"/>
        <end position="365"/>
    </location>
</feature>
<keyword evidence="1" id="KW-1133">Transmembrane helix</keyword>
<proteinExistence type="predicted"/>
<keyword evidence="1" id="KW-0812">Transmembrane</keyword>
<dbReference type="RefSeq" id="WP_053585408.1">
    <property type="nucleotide sequence ID" value="NZ_LGRV01000007.1"/>
</dbReference>
<feature type="domain" description="DUF418" evidence="2">
    <location>
        <begin position="231"/>
        <end position="384"/>
    </location>
</feature>
<dbReference type="Proteomes" id="UP000050668">
    <property type="component" value="Unassembled WGS sequence"/>
</dbReference>
<feature type="transmembrane region" description="Helical" evidence="1">
    <location>
        <begin position="279"/>
        <end position="298"/>
    </location>
</feature>
<gene>
    <name evidence="3" type="ORF">AEA09_18435</name>
</gene>
<name>A0ABR5JXG0_9BACI</name>
<dbReference type="EMBL" id="LGRV01000007">
    <property type="protein sequence ID" value="KOS66708.1"/>
    <property type="molecule type" value="Genomic_DNA"/>
</dbReference>
<evidence type="ECO:0000313" key="3">
    <source>
        <dbReference type="EMBL" id="KOS66708.1"/>
    </source>
</evidence>
<dbReference type="Pfam" id="PF04235">
    <property type="entry name" value="DUF418"/>
    <property type="match status" value="1"/>
</dbReference>
<evidence type="ECO:0000313" key="4">
    <source>
        <dbReference type="Proteomes" id="UP000050668"/>
    </source>
</evidence>
<feature type="transmembrane region" description="Helical" evidence="1">
    <location>
        <begin position="21"/>
        <end position="41"/>
    </location>
</feature>
<dbReference type="PANTHER" id="PTHR30590:SF2">
    <property type="entry name" value="INNER MEMBRANE PROTEIN"/>
    <property type="match status" value="1"/>
</dbReference>
<evidence type="ECO:0000259" key="2">
    <source>
        <dbReference type="Pfam" id="PF04235"/>
    </source>
</evidence>
<feature type="transmembrane region" description="Helical" evidence="1">
    <location>
        <begin position="241"/>
        <end position="259"/>
    </location>
</feature>
<organism evidence="3 4">
    <name type="scientific">Lysinibacillus contaminans</name>
    <dbReference type="NCBI Taxonomy" id="1293441"/>
    <lineage>
        <taxon>Bacteria</taxon>
        <taxon>Bacillati</taxon>
        <taxon>Bacillota</taxon>
        <taxon>Bacilli</taxon>
        <taxon>Bacillales</taxon>
        <taxon>Bacillaceae</taxon>
        <taxon>Lysinibacillus</taxon>
    </lineage>
</organism>